<keyword evidence="4 6" id="KW-0418">Kinase</keyword>
<dbReference type="InterPro" id="IPR011611">
    <property type="entry name" value="PfkB_dom"/>
</dbReference>
<dbReference type="Pfam" id="PF00294">
    <property type="entry name" value="PfkB"/>
    <property type="match status" value="1"/>
</dbReference>
<evidence type="ECO:0000256" key="6">
    <source>
        <dbReference type="RuleBase" id="RU003704"/>
    </source>
</evidence>
<feature type="domain" description="Carbohydrate kinase PfkB" evidence="7">
    <location>
        <begin position="2"/>
        <end position="305"/>
    </location>
</feature>
<evidence type="ECO:0000259" key="7">
    <source>
        <dbReference type="Pfam" id="PF00294"/>
    </source>
</evidence>
<dbReference type="EMBL" id="DSJL01000011">
    <property type="protein sequence ID" value="HEF65192.1"/>
    <property type="molecule type" value="Genomic_DNA"/>
</dbReference>
<dbReference type="InterPro" id="IPR002139">
    <property type="entry name" value="Ribo/fructo_kinase"/>
</dbReference>
<dbReference type="InterPro" id="IPR050306">
    <property type="entry name" value="PfkB_Carbo_kinase"/>
</dbReference>
<protein>
    <submittedName>
        <fullName evidence="8">Fructokinase</fullName>
    </submittedName>
</protein>
<evidence type="ECO:0000256" key="2">
    <source>
        <dbReference type="ARBA" id="ARBA00022679"/>
    </source>
</evidence>
<keyword evidence="2 6" id="KW-0808">Transferase</keyword>
<dbReference type="PRINTS" id="PR00990">
    <property type="entry name" value="RIBOKINASE"/>
</dbReference>
<name>A0A7C1K347_THERO</name>
<organism evidence="8">
    <name type="scientific">Thermomicrobium roseum</name>
    <dbReference type="NCBI Taxonomy" id="500"/>
    <lineage>
        <taxon>Bacteria</taxon>
        <taxon>Pseudomonadati</taxon>
        <taxon>Thermomicrobiota</taxon>
        <taxon>Thermomicrobia</taxon>
        <taxon>Thermomicrobiales</taxon>
        <taxon>Thermomicrobiaceae</taxon>
        <taxon>Thermomicrobium</taxon>
    </lineage>
</organism>
<dbReference type="PROSITE" id="PS00584">
    <property type="entry name" value="PFKB_KINASES_2"/>
    <property type="match status" value="1"/>
</dbReference>
<keyword evidence="3" id="KW-0547">Nucleotide-binding</keyword>
<gene>
    <name evidence="8" type="ORF">ENP47_06320</name>
</gene>
<evidence type="ECO:0000256" key="5">
    <source>
        <dbReference type="ARBA" id="ARBA00022840"/>
    </source>
</evidence>
<dbReference type="GO" id="GO:0008865">
    <property type="term" value="F:fructokinase activity"/>
    <property type="evidence" value="ECO:0007669"/>
    <property type="project" value="UniProtKB-ARBA"/>
</dbReference>
<proteinExistence type="inferred from homology"/>
<evidence type="ECO:0000256" key="1">
    <source>
        <dbReference type="ARBA" id="ARBA00010688"/>
    </source>
</evidence>
<keyword evidence="5" id="KW-0067">ATP-binding</keyword>
<reference evidence="8" key="1">
    <citation type="journal article" date="2020" name="mSystems">
        <title>Genome- and Community-Level Interaction Insights into Carbon Utilization and Element Cycling Functions of Hydrothermarchaeota in Hydrothermal Sediment.</title>
        <authorList>
            <person name="Zhou Z."/>
            <person name="Liu Y."/>
            <person name="Xu W."/>
            <person name="Pan J."/>
            <person name="Luo Z.H."/>
            <person name="Li M."/>
        </authorList>
    </citation>
    <scope>NUCLEOTIDE SEQUENCE [LARGE SCALE GENOMIC DNA]</scope>
    <source>
        <strain evidence="8">SpSt-222</strain>
    </source>
</reference>
<dbReference type="PANTHER" id="PTHR43085:SF1">
    <property type="entry name" value="PSEUDOURIDINE KINASE-RELATED"/>
    <property type="match status" value="1"/>
</dbReference>
<evidence type="ECO:0000256" key="3">
    <source>
        <dbReference type="ARBA" id="ARBA00022741"/>
    </source>
</evidence>
<dbReference type="SUPFAM" id="SSF53613">
    <property type="entry name" value="Ribokinase-like"/>
    <property type="match status" value="1"/>
</dbReference>
<comment type="caution">
    <text evidence="8">The sequence shown here is derived from an EMBL/GenBank/DDBJ whole genome shotgun (WGS) entry which is preliminary data.</text>
</comment>
<dbReference type="CDD" id="cd01167">
    <property type="entry name" value="bac_FRK"/>
    <property type="match status" value="1"/>
</dbReference>
<comment type="similarity">
    <text evidence="1 6">Belongs to the carbohydrate kinase PfkB family.</text>
</comment>
<dbReference type="InterPro" id="IPR002173">
    <property type="entry name" value="Carboh/pur_kinase_PfkB_CS"/>
</dbReference>
<dbReference type="InterPro" id="IPR029056">
    <property type="entry name" value="Ribokinase-like"/>
</dbReference>
<accession>A0A7C1K347</accession>
<dbReference type="GO" id="GO:0006000">
    <property type="term" value="P:fructose metabolic process"/>
    <property type="evidence" value="ECO:0007669"/>
    <property type="project" value="UniProtKB-ARBA"/>
</dbReference>
<dbReference type="PANTHER" id="PTHR43085">
    <property type="entry name" value="HEXOKINASE FAMILY MEMBER"/>
    <property type="match status" value="1"/>
</dbReference>
<sequence length="331" mass="35808">MFDVVSCGELLIDFVALRRGVRLADAPAFRRAAGGAPANVAVGVARLGHRAAFLGQVGDDDFGHYLAETLRRAGVDVRGLRFTAAARTALAFVSLRADGERDFLFYRHPSADMLWRPEDVDREVVRVTRIFHFGSISLISEPVRSATLTALAEARAHGALVSYDPNLRLALWPSAEAAREGMLLGWREADLVKLSEDELTFLAGSPNPAAVRQLWHERLRLVVVTRGAAGCTYLLPEGQGTIPGFSVRVVDTTGAGDGFVAGLLVGLLEQKGDWSREAIERALQLANTVGALVCTRRGAIPALPTRSRVMRFLREASRAAFADGKHGRGET</sequence>
<dbReference type="Gene3D" id="3.40.1190.20">
    <property type="match status" value="1"/>
</dbReference>
<evidence type="ECO:0000256" key="4">
    <source>
        <dbReference type="ARBA" id="ARBA00022777"/>
    </source>
</evidence>
<dbReference type="PROSITE" id="PS00583">
    <property type="entry name" value="PFKB_KINASES_1"/>
    <property type="match status" value="1"/>
</dbReference>
<dbReference type="GO" id="GO:0005524">
    <property type="term" value="F:ATP binding"/>
    <property type="evidence" value="ECO:0007669"/>
    <property type="project" value="UniProtKB-KW"/>
</dbReference>
<dbReference type="AlphaFoldDB" id="A0A7C1K347"/>
<evidence type="ECO:0000313" key="8">
    <source>
        <dbReference type="EMBL" id="HEF65192.1"/>
    </source>
</evidence>